<protein>
    <submittedName>
        <fullName evidence="2">Uncharacterized protein</fullName>
    </submittedName>
</protein>
<proteinExistence type="predicted"/>
<evidence type="ECO:0000313" key="2">
    <source>
        <dbReference type="EMBL" id="KAF9523104.1"/>
    </source>
</evidence>
<feature type="region of interest" description="Disordered" evidence="1">
    <location>
        <begin position="106"/>
        <end position="125"/>
    </location>
</feature>
<evidence type="ECO:0000256" key="1">
    <source>
        <dbReference type="SAM" id="MobiDB-lite"/>
    </source>
</evidence>
<feature type="compositionally biased region" description="Polar residues" evidence="1">
    <location>
        <begin position="15"/>
        <end position="24"/>
    </location>
</feature>
<dbReference type="EMBL" id="MU157925">
    <property type="protein sequence ID" value="KAF9523104.1"/>
    <property type="molecule type" value="Genomic_DNA"/>
</dbReference>
<feature type="region of interest" description="Disordered" evidence="1">
    <location>
        <begin position="226"/>
        <end position="289"/>
    </location>
</feature>
<organism evidence="2 3">
    <name type="scientific">Crepidotus variabilis</name>
    <dbReference type="NCBI Taxonomy" id="179855"/>
    <lineage>
        <taxon>Eukaryota</taxon>
        <taxon>Fungi</taxon>
        <taxon>Dikarya</taxon>
        <taxon>Basidiomycota</taxon>
        <taxon>Agaricomycotina</taxon>
        <taxon>Agaricomycetes</taxon>
        <taxon>Agaricomycetidae</taxon>
        <taxon>Agaricales</taxon>
        <taxon>Agaricineae</taxon>
        <taxon>Crepidotaceae</taxon>
        <taxon>Crepidotus</taxon>
    </lineage>
</organism>
<accession>A0A9P6E666</accession>
<comment type="caution">
    <text evidence="2">The sequence shown here is derived from an EMBL/GenBank/DDBJ whole genome shotgun (WGS) entry which is preliminary data.</text>
</comment>
<keyword evidence="3" id="KW-1185">Reference proteome</keyword>
<dbReference type="Proteomes" id="UP000807306">
    <property type="component" value="Unassembled WGS sequence"/>
</dbReference>
<sequence length="322" mass="35662">MSPAPFLPTRRRSNSEPSLWSTSVHLPYISQKHLRPGDAPSKLSSPTVAPQEPEWGKAEVTSTVLSLSQEHETTCLTERPATIRGHSPDSPRRIINWFSKGFPRRRKPIMPFDNPTRPHRRHNNEEDASSLILIIKPLPPTPNSVLENPQLPPSPQDTPPDFSSAHPYAPGQHRNPSTVVSDSPVKENSLDFPFAVRTVTSDLQSIPTKSSTRLTSSEEQYKSFWVEDDDSSSDTPDSPRHIKSSIFDVPSVSPTPGRGFETSSPSTSSSTSMPLPNDQHTVECGSSLLTPRTVMDRSFATIQDQLAPFSLQFDPKIRQTDA</sequence>
<gene>
    <name evidence="2" type="ORF">CPB83DRAFT_910916</name>
</gene>
<evidence type="ECO:0000313" key="3">
    <source>
        <dbReference type="Proteomes" id="UP000807306"/>
    </source>
</evidence>
<feature type="region of interest" description="Disordered" evidence="1">
    <location>
        <begin position="1"/>
        <end position="92"/>
    </location>
</feature>
<dbReference type="AlphaFoldDB" id="A0A9P6E666"/>
<feature type="compositionally biased region" description="Low complexity" evidence="1">
    <location>
        <begin position="262"/>
        <end position="272"/>
    </location>
</feature>
<name>A0A9P6E666_9AGAR</name>
<feature type="region of interest" description="Disordered" evidence="1">
    <location>
        <begin position="137"/>
        <end position="185"/>
    </location>
</feature>
<reference evidence="2" key="1">
    <citation type="submission" date="2020-11" db="EMBL/GenBank/DDBJ databases">
        <authorList>
            <consortium name="DOE Joint Genome Institute"/>
            <person name="Ahrendt S."/>
            <person name="Riley R."/>
            <person name="Andreopoulos W."/>
            <person name="Labutti K."/>
            <person name="Pangilinan J."/>
            <person name="Ruiz-Duenas F.J."/>
            <person name="Barrasa J.M."/>
            <person name="Sanchez-Garcia M."/>
            <person name="Camarero S."/>
            <person name="Miyauchi S."/>
            <person name="Serrano A."/>
            <person name="Linde D."/>
            <person name="Babiker R."/>
            <person name="Drula E."/>
            <person name="Ayuso-Fernandez I."/>
            <person name="Pacheco R."/>
            <person name="Padilla G."/>
            <person name="Ferreira P."/>
            <person name="Barriuso J."/>
            <person name="Kellner H."/>
            <person name="Castanera R."/>
            <person name="Alfaro M."/>
            <person name="Ramirez L."/>
            <person name="Pisabarro A.G."/>
            <person name="Kuo A."/>
            <person name="Tritt A."/>
            <person name="Lipzen A."/>
            <person name="He G."/>
            <person name="Yan M."/>
            <person name="Ng V."/>
            <person name="Cullen D."/>
            <person name="Martin F."/>
            <person name="Rosso M.-N."/>
            <person name="Henrissat B."/>
            <person name="Hibbett D."/>
            <person name="Martinez A.T."/>
            <person name="Grigoriev I.V."/>
        </authorList>
    </citation>
    <scope>NUCLEOTIDE SEQUENCE</scope>
    <source>
        <strain evidence="2">CBS 506.95</strain>
    </source>
</reference>